<gene>
    <name evidence="2" type="ordered locus">TherJR_0142</name>
</gene>
<dbReference type="STRING" id="635013.TherJR_0142"/>
<sequence length="99" mass="11074">MPIYDFLCSECGTKRPVMVDYEAKKGLELICVQCGGVMRAMPVAMFNLIRSTKDKPPIEHRKVKACGHTHHCQCAAIKQSKPNPFQKQIDEALGNAENQ</sequence>
<dbReference type="AlphaFoldDB" id="D5X933"/>
<accession>D5X933</accession>
<reference evidence="2 3" key="1">
    <citation type="submission" date="2010-05" db="EMBL/GenBank/DDBJ databases">
        <title>Complete sequence of Thermincola sp. JR.</title>
        <authorList>
            <consortium name="US DOE Joint Genome Institute"/>
            <person name="Lucas S."/>
            <person name="Copeland A."/>
            <person name="Lapidus A."/>
            <person name="Cheng J.-F."/>
            <person name="Bruce D."/>
            <person name="Goodwin L."/>
            <person name="Pitluck S."/>
            <person name="Chertkov O."/>
            <person name="Detter J.C."/>
            <person name="Han C."/>
            <person name="Tapia R."/>
            <person name="Land M."/>
            <person name="Hauser L."/>
            <person name="Kyrpides N."/>
            <person name="Mikhailova N."/>
            <person name="Hazen T.C."/>
            <person name="Woyke T."/>
        </authorList>
    </citation>
    <scope>NUCLEOTIDE SEQUENCE [LARGE SCALE GENOMIC DNA]</scope>
    <source>
        <strain evidence="2 3">JR</strain>
    </source>
</reference>
<dbReference type="eggNOG" id="ENOG503326C">
    <property type="taxonomic scope" value="Bacteria"/>
</dbReference>
<evidence type="ECO:0000259" key="1">
    <source>
        <dbReference type="SMART" id="SM00834"/>
    </source>
</evidence>
<dbReference type="Proteomes" id="UP000002377">
    <property type="component" value="Chromosome"/>
</dbReference>
<dbReference type="HOGENOM" id="CLU_2301313_0_0_9"/>
<dbReference type="KEGG" id="tjr:TherJR_0142"/>
<dbReference type="SMART" id="SM00834">
    <property type="entry name" value="CxxC_CXXC_SSSS"/>
    <property type="match status" value="1"/>
</dbReference>
<dbReference type="EMBL" id="CP002028">
    <property type="protein sequence ID" value="ADG81033.1"/>
    <property type="molecule type" value="Genomic_DNA"/>
</dbReference>
<feature type="domain" description="Putative regulatory protein FmdB zinc ribbon" evidence="1">
    <location>
        <begin position="1"/>
        <end position="43"/>
    </location>
</feature>
<protein>
    <recommendedName>
        <fullName evidence="1">Putative regulatory protein FmdB zinc ribbon domain-containing protein</fullName>
    </recommendedName>
</protein>
<proteinExistence type="predicted"/>
<evidence type="ECO:0000313" key="3">
    <source>
        <dbReference type="Proteomes" id="UP000002377"/>
    </source>
</evidence>
<organism evidence="2 3">
    <name type="scientific">Thermincola potens (strain JR)</name>
    <dbReference type="NCBI Taxonomy" id="635013"/>
    <lineage>
        <taxon>Bacteria</taxon>
        <taxon>Bacillati</taxon>
        <taxon>Bacillota</taxon>
        <taxon>Clostridia</taxon>
        <taxon>Eubacteriales</taxon>
        <taxon>Thermincolaceae</taxon>
        <taxon>Thermincola</taxon>
    </lineage>
</organism>
<keyword evidence="3" id="KW-1185">Reference proteome</keyword>
<name>D5X933_THEPJ</name>
<dbReference type="RefSeq" id="WP_013119061.1">
    <property type="nucleotide sequence ID" value="NC_014152.1"/>
</dbReference>
<evidence type="ECO:0000313" key="2">
    <source>
        <dbReference type="EMBL" id="ADG81033.1"/>
    </source>
</evidence>
<dbReference type="OrthoDB" id="9813321at2"/>
<dbReference type="InterPro" id="IPR013429">
    <property type="entry name" value="Regulatory_FmdB_Zinc_ribbon"/>
</dbReference>